<gene>
    <name evidence="1" type="ORF">DDE74_26865</name>
</gene>
<name>A0A3Q9KD22_9ACTN</name>
<dbReference type="Proteomes" id="UP000275579">
    <property type="component" value="Chromosome"/>
</dbReference>
<dbReference type="AlphaFoldDB" id="A0A3Q9KD22"/>
<evidence type="ECO:0000313" key="1">
    <source>
        <dbReference type="EMBL" id="AZS74088.1"/>
    </source>
</evidence>
<organism evidence="1 2">
    <name type="scientific">Streptomyces lydicus</name>
    <dbReference type="NCBI Taxonomy" id="47763"/>
    <lineage>
        <taxon>Bacteria</taxon>
        <taxon>Bacillati</taxon>
        <taxon>Actinomycetota</taxon>
        <taxon>Actinomycetes</taxon>
        <taxon>Kitasatosporales</taxon>
        <taxon>Streptomycetaceae</taxon>
        <taxon>Streptomyces</taxon>
    </lineage>
</organism>
<reference evidence="1 2" key="1">
    <citation type="submission" date="2018-04" db="EMBL/GenBank/DDBJ databases">
        <title>Complete genome sequences of Streptomyces lydicus strain WYEC and characterization of antagonistic properties of biological control agents.</title>
        <authorList>
            <person name="Mariita R.M."/>
            <person name="Sello J.K."/>
        </authorList>
    </citation>
    <scope>NUCLEOTIDE SEQUENCE [LARGE SCALE GENOMIC DNA]</scope>
    <source>
        <strain evidence="1 2">WYEC 108</strain>
    </source>
</reference>
<dbReference type="RefSeq" id="WP_127152979.1">
    <property type="nucleotide sequence ID" value="NZ_CP029042.1"/>
</dbReference>
<dbReference type="EMBL" id="CP029042">
    <property type="protein sequence ID" value="AZS74088.1"/>
    <property type="molecule type" value="Genomic_DNA"/>
</dbReference>
<evidence type="ECO:0000313" key="2">
    <source>
        <dbReference type="Proteomes" id="UP000275579"/>
    </source>
</evidence>
<accession>A0A3Q9KD22</accession>
<proteinExistence type="predicted"/>
<protein>
    <submittedName>
        <fullName evidence="1">Uncharacterized protein</fullName>
    </submittedName>
</protein>
<sequence length="75" mass="7875">MDQQSRYQSIMAEGWELADRLNAGMAAIGIGLAAIGDVPSGTTARVRLGSVDEATAKQLLAVVEAACPEDAQEER</sequence>